<keyword evidence="3" id="KW-1185">Reference proteome</keyword>
<evidence type="ECO:0000313" key="3">
    <source>
        <dbReference type="Proteomes" id="UP001152795"/>
    </source>
</evidence>
<proteinExistence type="predicted"/>
<sequence>MKQQNVVDEVASESDEESSHIVVNEVVNIDHVVPPQQVDNTGTTPTNQNDQDREVTSEQLEYKAINILSSPRFKVNKELIINTGVNDLEHSTAKDVISKQLQMINLAVNAFPGKKIILSSITLRDDKLDKDVEVVNKEVHCQIANNRNVIYVNNCNLREVKYYYDHKHLNRKNGIPALATSD</sequence>
<gene>
    <name evidence="2" type="ORF">PACLA_8A084686</name>
</gene>
<evidence type="ECO:0000313" key="2">
    <source>
        <dbReference type="EMBL" id="CAB4025500.1"/>
    </source>
</evidence>
<dbReference type="AlphaFoldDB" id="A0A6S7J922"/>
<name>A0A6S7J922_PARCT</name>
<accession>A0A6S7J922</accession>
<feature type="region of interest" description="Disordered" evidence="1">
    <location>
        <begin position="34"/>
        <end position="56"/>
    </location>
</feature>
<feature type="compositionally biased region" description="Polar residues" evidence="1">
    <location>
        <begin position="37"/>
        <end position="49"/>
    </location>
</feature>
<dbReference type="Gene3D" id="3.40.50.1110">
    <property type="entry name" value="SGNH hydrolase"/>
    <property type="match status" value="1"/>
</dbReference>
<dbReference type="EMBL" id="CACRXK020013640">
    <property type="protein sequence ID" value="CAB4025500.1"/>
    <property type="molecule type" value="Genomic_DNA"/>
</dbReference>
<dbReference type="SUPFAM" id="SSF52266">
    <property type="entry name" value="SGNH hydrolase"/>
    <property type="match status" value="1"/>
</dbReference>
<dbReference type="InterPro" id="IPR036514">
    <property type="entry name" value="SGNH_hydro_sf"/>
</dbReference>
<protein>
    <submittedName>
        <fullName evidence="2">Uncharacterized protein</fullName>
    </submittedName>
</protein>
<dbReference type="OrthoDB" id="10056446at2759"/>
<evidence type="ECO:0000256" key="1">
    <source>
        <dbReference type="SAM" id="MobiDB-lite"/>
    </source>
</evidence>
<dbReference type="Proteomes" id="UP001152795">
    <property type="component" value="Unassembled WGS sequence"/>
</dbReference>
<reference evidence="2" key="1">
    <citation type="submission" date="2020-04" db="EMBL/GenBank/DDBJ databases">
        <authorList>
            <person name="Alioto T."/>
            <person name="Alioto T."/>
            <person name="Gomez Garrido J."/>
        </authorList>
    </citation>
    <scope>NUCLEOTIDE SEQUENCE</scope>
    <source>
        <strain evidence="2">A484AB</strain>
    </source>
</reference>
<organism evidence="2 3">
    <name type="scientific">Paramuricea clavata</name>
    <name type="common">Red gorgonian</name>
    <name type="synonym">Violescent sea-whip</name>
    <dbReference type="NCBI Taxonomy" id="317549"/>
    <lineage>
        <taxon>Eukaryota</taxon>
        <taxon>Metazoa</taxon>
        <taxon>Cnidaria</taxon>
        <taxon>Anthozoa</taxon>
        <taxon>Octocorallia</taxon>
        <taxon>Malacalcyonacea</taxon>
        <taxon>Plexauridae</taxon>
        <taxon>Paramuricea</taxon>
    </lineage>
</organism>
<comment type="caution">
    <text evidence="2">The sequence shown here is derived from an EMBL/GenBank/DDBJ whole genome shotgun (WGS) entry which is preliminary data.</text>
</comment>